<keyword evidence="3" id="KW-1185">Reference proteome</keyword>
<dbReference type="STRING" id="55952.BU52_26255"/>
<dbReference type="EMBL" id="JFCB01000028">
    <property type="protein sequence ID" value="KES04315.1"/>
    <property type="molecule type" value="Genomic_DNA"/>
</dbReference>
<evidence type="ECO:0000313" key="3">
    <source>
        <dbReference type="Proteomes" id="UP000028341"/>
    </source>
</evidence>
<feature type="region of interest" description="Disordered" evidence="1">
    <location>
        <begin position="1"/>
        <end position="31"/>
    </location>
</feature>
<comment type="caution">
    <text evidence="2">The sequence shown here is derived from an EMBL/GenBank/DDBJ whole genome shotgun (WGS) entry which is preliminary data.</text>
</comment>
<evidence type="ECO:0008006" key="4">
    <source>
        <dbReference type="Google" id="ProtNLM"/>
    </source>
</evidence>
<dbReference type="InterPro" id="IPR023393">
    <property type="entry name" value="START-like_dom_sf"/>
</dbReference>
<dbReference type="Gene3D" id="3.30.530.20">
    <property type="match status" value="1"/>
</dbReference>
<name>A0A081XL92_STRTO</name>
<gene>
    <name evidence="2" type="ORF">BU52_26255</name>
</gene>
<accession>A0A081XL92</accession>
<dbReference type="Proteomes" id="UP000028341">
    <property type="component" value="Unassembled WGS sequence"/>
</dbReference>
<sequence length="265" mass="29377">MYDVPDSFRSRTAGRAATPLDDRGGLMSRKQTCRGRPDVRAAAPGVLCAATALYLLRVRPRLLTWGATGEETGRSYPGDELVPEADGSSVMATTLPAPPEEVWPWLVQMGYDRAGWYSWDRLDRYGRPSADRIVPEWQTLTVGQRLPATRDGRSWFTVARLEPNRTLVLSSDVDLAAGRSFVRGRDPVPRVRMAGVWGFHLRPAPHGGTRLVVRTRGRGRPRPLTRPVDVLLGEPAHAIMQIRQFHNLRRRVGTGALQEPADAGS</sequence>
<evidence type="ECO:0000313" key="2">
    <source>
        <dbReference type="EMBL" id="KES04315.1"/>
    </source>
</evidence>
<protein>
    <recommendedName>
        <fullName evidence="4">SRPBCC family protein</fullName>
    </recommendedName>
</protein>
<reference evidence="2 3" key="1">
    <citation type="submission" date="2014-02" db="EMBL/GenBank/DDBJ databases">
        <title>The genome announcement of Streptomyces toyocaensis NRRL15009.</title>
        <authorList>
            <person name="Hong H.-J."/>
            <person name="Kwun M.J."/>
        </authorList>
    </citation>
    <scope>NUCLEOTIDE SEQUENCE [LARGE SCALE GENOMIC DNA]</scope>
    <source>
        <strain evidence="2 3">NRRL 15009</strain>
    </source>
</reference>
<evidence type="ECO:0000256" key="1">
    <source>
        <dbReference type="SAM" id="MobiDB-lite"/>
    </source>
</evidence>
<proteinExistence type="predicted"/>
<dbReference type="eggNOG" id="ENOG50335GM">
    <property type="taxonomic scope" value="Bacteria"/>
</dbReference>
<dbReference type="AlphaFoldDB" id="A0A081XL92"/>
<organism evidence="2 3">
    <name type="scientific">Streptomyces toyocaensis</name>
    <dbReference type="NCBI Taxonomy" id="55952"/>
    <lineage>
        <taxon>Bacteria</taxon>
        <taxon>Bacillati</taxon>
        <taxon>Actinomycetota</taxon>
        <taxon>Actinomycetes</taxon>
        <taxon>Kitasatosporales</taxon>
        <taxon>Streptomycetaceae</taxon>
        <taxon>Streptomyces</taxon>
    </lineage>
</organism>
<dbReference type="SUPFAM" id="SSF55961">
    <property type="entry name" value="Bet v1-like"/>
    <property type="match status" value="1"/>
</dbReference>